<dbReference type="SUPFAM" id="SSF50978">
    <property type="entry name" value="WD40 repeat-like"/>
    <property type="match status" value="2"/>
</dbReference>
<feature type="region of interest" description="Disordered" evidence="2">
    <location>
        <begin position="2454"/>
        <end position="2475"/>
    </location>
</feature>
<dbReference type="Gene3D" id="2.130.10.10">
    <property type="entry name" value="YVTN repeat-like/Quinoprotein amine dehydrogenase"/>
    <property type="match status" value="2"/>
</dbReference>
<feature type="region of interest" description="Disordered" evidence="2">
    <location>
        <begin position="2495"/>
        <end position="2541"/>
    </location>
</feature>
<dbReference type="PROSITE" id="PS50082">
    <property type="entry name" value="WD_REPEATS_2"/>
    <property type="match status" value="1"/>
</dbReference>
<evidence type="ECO:0000256" key="2">
    <source>
        <dbReference type="SAM" id="MobiDB-lite"/>
    </source>
</evidence>
<comment type="caution">
    <text evidence="4">The sequence shown here is derived from an EMBL/GenBank/DDBJ whole genome shotgun (WGS) entry which is preliminary data.</text>
</comment>
<dbReference type="PROSITE" id="PS50294">
    <property type="entry name" value="WD_REPEATS_REGION"/>
    <property type="match status" value="1"/>
</dbReference>
<feature type="compositionally biased region" description="Acidic residues" evidence="2">
    <location>
        <begin position="2502"/>
        <end position="2533"/>
    </location>
</feature>
<dbReference type="PANTHER" id="PTHR13950:SF9">
    <property type="entry name" value="RABCONNECTIN-3A"/>
    <property type="match status" value="1"/>
</dbReference>
<dbReference type="InterPro" id="IPR036322">
    <property type="entry name" value="WD40_repeat_dom_sf"/>
</dbReference>
<feature type="region of interest" description="Disordered" evidence="2">
    <location>
        <begin position="2001"/>
        <end position="2037"/>
    </location>
</feature>
<dbReference type="InterPro" id="IPR015943">
    <property type="entry name" value="WD40/YVTN_repeat-like_dom_sf"/>
</dbReference>
<evidence type="ECO:0000259" key="3">
    <source>
        <dbReference type="Pfam" id="PF12234"/>
    </source>
</evidence>
<feature type="compositionally biased region" description="Polar residues" evidence="2">
    <location>
        <begin position="2769"/>
        <end position="2778"/>
    </location>
</feature>
<keyword evidence="5" id="KW-1185">Reference proteome</keyword>
<feature type="domain" description="RAVE complex protein Rav1 C-terminal" evidence="3">
    <location>
        <begin position="1481"/>
        <end position="1844"/>
    </location>
</feature>
<evidence type="ECO:0000313" key="4">
    <source>
        <dbReference type="EMBL" id="KAF0298440.1"/>
    </source>
</evidence>
<dbReference type="GO" id="GO:0043291">
    <property type="term" value="C:RAVE complex"/>
    <property type="evidence" value="ECO:0007669"/>
    <property type="project" value="TreeGrafter"/>
</dbReference>
<reference evidence="4 5" key="1">
    <citation type="submission" date="2019-07" db="EMBL/GenBank/DDBJ databases">
        <title>Draft genome assembly of a fouling barnacle, Amphibalanus amphitrite (Darwin, 1854): The first reference genome for Thecostraca.</title>
        <authorList>
            <person name="Kim W."/>
        </authorList>
    </citation>
    <scope>NUCLEOTIDE SEQUENCE [LARGE SCALE GENOMIC DNA]</scope>
    <source>
        <strain evidence="4">SNU_AA5</strain>
        <tissue evidence="4">Soma without cirri and trophi</tissue>
    </source>
</reference>
<proteinExistence type="predicted"/>
<evidence type="ECO:0000313" key="5">
    <source>
        <dbReference type="Proteomes" id="UP000440578"/>
    </source>
</evidence>
<gene>
    <name evidence="4" type="primary">DMXL2</name>
    <name evidence="4" type="ORF">FJT64_004202</name>
</gene>
<evidence type="ECO:0000256" key="1">
    <source>
        <dbReference type="PROSITE-ProRule" id="PRU00221"/>
    </source>
</evidence>
<dbReference type="SMART" id="SM00320">
    <property type="entry name" value="WD40"/>
    <property type="match status" value="11"/>
</dbReference>
<dbReference type="GO" id="GO:0007035">
    <property type="term" value="P:vacuolar acidification"/>
    <property type="evidence" value="ECO:0007669"/>
    <property type="project" value="TreeGrafter"/>
</dbReference>
<accession>A0A6A4W3W3</accession>
<keyword evidence="1" id="KW-0853">WD repeat</keyword>
<feature type="repeat" description="WD" evidence="1">
    <location>
        <begin position="2994"/>
        <end position="3035"/>
    </location>
</feature>
<organism evidence="4 5">
    <name type="scientific">Amphibalanus amphitrite</name>
    <name type="common">Striped barnacle</name>
    <name type="synonym">Balanus amphitrite</name>
    <dbReference type="NCBI Taxonomy" id="1232801"/>
    <lineage>
        <taxon>Eukaryota</taxon>
        <taxon>Metazoa</taxon>
        <taxon>Ecdysozoa</taxon>
        <taxon>Arthropoda</taxon>
        <taxon>Crustacea</taxon>
        <taxon>Multicrustacea</taxon>
        <taxon>Cirripedia</taxon>
        <taxon>Thoracica</taxon>
        <taxon>Thoracicalcarea</taxon>
        <taxon>Balanomorpha</taxon>
        <taxon>Balanoidea</taxon>
        <taxon>Balanidae</taxon>
        <taxon>Amphibalaninae</taxon>
        <taxon>Amphibalanus</taxon>
    </lineage>
</organism>
<dbReference type="Proteomes" id="UP000440578">
    <property type="component" value="Unassembled WGS sequence"/>
</dbReference>
<dbReference type="OrthoDB" id="342131at2759"/>
<dbReference type="InterPro" id="IPR052208">
    <property type="entry name" value="DmX-like/RAVE_component"/>
</dbReference>
<feature type="region of interest" description="Disordered" evidence="2">
    <location>
        <begin position="413"/>
        <end position="447"/>
    </location>
</feature>
<feature type="compositionally biased region" description="Low complexity" evidence="2">
    <location>
        <begin position="2457"/>
        <end position="2469"/>
    </location>
</feature>
<name>A0A6A4W3W3_AMPAM</name>
<dbReference type="PANTHER" id="PTHR13950">
    <property type="entry name" value="RABCONNECTIN-RELATED"/>
    <property type="match status" value="1"/>
</dbReference>
<dbReference type="EMBL" id="VIIS01001433">
    <property type="protein sequence ID" value="KAF0298440.1"/>
    <property type="molecule type" value="Genomic_DNA"/>
</dbReference>
<dbReference type="Pfam" id="PF00400">
    <property type="entry name" value="WD40"/>
    <property type="match status" value="2"/>
</dbReference>
<dbReference type="InterPro" id="IPR022033">
    <property type="entry name" value="Rav1p_C"/>
</dbReference>
<sequence>MRCHQILTGACNASTDCFAVGTVFGVPFTVYATGCDLVIMDQNFDRVQIIPGVNYDQVQISCVDCSADCGKIAAAYSNRVCIFAPVPYRAGFGHGGCIPTSARWELQDTIRANCAIHNLSWNLEGTHLLTGGDFLQMWIKKAKQEEPGDARRVKFAVGEDAEDTSDHVWECLWRVRTAEPVHYMAFSRDGTLFATAGLGDQIVKVWYEKKQAHLSHRSASSWADWEAVTYDFIYLAHPLPVTGLQWRHTSRFMHRGAVANMLVTSCRDNICRVWVETTRVPDDGMVDTGWLSATSHDNMHLPRKHKQHKVLQKFKHMRQCFHLRRPRASQQPDWRLLEAMAAEEAAGQPRTALQTLHFHLAASISAESDIPLVPSMGTSETGSSLNFMVHWLNNKEMTYTDAMERLAAEMDRLEQQQHEAADRDHSPSGDGSDDGVTQSSPNLSAVSSSNTLEAVAAGCVGSDELEGRLAALLRDWEQGSDLLFSIHPVDGSFLVWTIDYLDEHHPSFRQAQVSFSSRIPQAFPLGDAMTMSTKLCLFAPTIIQPEAGEAPACPVPLPPAPFPSMAMVSKHDNGSLNLWCITFSEESKFKTVLNVAHERRVCGHRFRVNDITCHPVLPLMLSTSHHNPQPRAGQATERPASQTYTSELILWRVDPIGPLSRTSGGVTELTRVNVPEMSAFSHVAWVPTLLPSTTLGPICNSPSTCFVASDGRNLNLYQAVIDARSLLAEINNAKRKMKRMGSGMSDSSDNSSIPAQLKQTGLSDAFRLVSQQSASRPGCVIHLNTIPDVTHDWEHTQFLHVYQEQLIVGRASGAPTSRSSGWYPADPSFSAIVDLHQTESFSEPFYIVVIERDTLGTMIHMWRVVLSSQPLQGENGQTDSPGDHPSPVLKPVSISTVKVCTQRLPLPEGVEVTCATPAAGHLSSASIYPACFATYHVVTACSDNTVRFWKCRVSESSGSADGAASKTYQWCEWEMTNSTSRSSALKLPGVPLTVSVAYSARVSCAYKIGRSFTRKEQERGARFINLGVVIYECESSGGSEWVKEDTIMLHNVPLPRLYTPGDADTSLLEAGGHRYVLSGVGTQPVGEGDEDKALGMRTAPSFINDNTVKSAIAEEGNILMSVAHKHLVRIDWVSSEDGSHMLTLGVGSKILMFSRVSSDITVANMKAMKENQQTARPILQKASSIALSSFTPDQIRWMKIRQVKLESADGLPPIPMQMSWVRDGVLIVGMDNEMHVYSQWKMPPLSLSRRSTTDLQPLTDDFVASRNLTDQQLFTYASDSMKKRIMSVSSLANMDLLKGRAAESARGTTQDYMPNYGLFVASRIAFPVLPQYHPKQLMELLNCGKVKRVKAILAHIVRYVRSLSRQSRLESSTADPDLDDPDIVEKLARSRGMSVSLQPGSPLERQQTEDIRPDYEEIDSVPPLPLWMLLAADRDRGLSAPAALEEESYDDLFKVDDGEATLEDIIGANKKRRKSTAGPPEGLSFFGPRESRMLTQLLTHCHLPDLTSIDQLYLIALADTVASVDADLADCFDESSDDAAEAQKSQGPTLDSVDDSGLRFVLAMRNFTYLSKCLPPKEKAELNSQGLTSSYVVWGFHSESQEELVQLVPCVARAQPQWRELQQLGAGWWIRSNTLLKRIVEQIAKTAYQKTKDPMDAALYYFAMRKRTVIAALYKQMRDDRRYKFFSKDFTTPDGRTAAKKNAYQCLGKQKFESAAALFLLADSLPDCVEVILTKLHDLQLAMLVCRLYDGELDSCPPSLQQLLNKEILGVAEDGTVDLAVAHPDPFLRSMAYWIKKDYSASLNTLLKVNVGTLHTAYQEEDAQTYYGTSPTVFNFYVYLRTHPLIVKQYKAQGAQDRRRGRGQDAGDEDKQFFHVDAITPLERQLYFSTAHAHYRAGCPTLALEVLSKLPSKVLDSCPEAESAVASPVKSAPQDKRIDTGIIDWSQPEPLSEPEPVESLLAPGGDTAAALMDAPRVPSPLPQSLGQDFDWSTPVRSRLAPEPLELNWDDDRGSDTSTDTGAETQTQMTSGPGPAEAARSGVLDIMAQQLKFIGCLQLMMEELSNLASGLGVDGGQLRYQLYLWLERQVDALIDVCNYDGGTVDVAALPTTADEEDATPPPCFPGDRRPTLHDVLLTDKMDFEAKLQRATRRKTWLKANQALLRTLLSYCSLQGAAGGALASVRMELILLLQELQQESSRQQLLSPLPFPTMIPLLSASVANNKTVVMDPVRHLQAIAHDLLQVVAHQTAPPSPNVVEESALAVLKNTAVALSSCVYQALCDSDAFKVKQKDGLVGYSVDGIVAVSASHLTAGLGARCRRASADQPPAVTSPPAKWPGVTSLRALLSREKDDDGPQLTVLLAEVFAAVYTSLLITAIACSDARLLYRLVRLKVDTRLWSAVFGGGARKLLRVATNVVTPSTPAPSELASSPGDTSLLSSLNKQRAKLNMKLLGQLAPGSGPTTPGLTPPTRDEHPTYREVFVPPEASIVQLILAKPPPDPAGETEESTFDYDSDTESLADDQSDRYGEEDDGLTEVNTEHSDPNSYSWKLMRFACMKLCKQKITQILSVAGIEQQELPVASPLVHTILRLMDRWSDELEAEVNSSRQPADQDAPGVGAVKRLWLVLARHEAVQDTFIRVLFSRRAALGPSIGSGADSDHEVTTDPIKIIHKEQDAITAFCINQANPNMMVMATQKELQELDVALLVSGPTWLESETDYDSLNPNRDPDSMPSSNYLVVQLPSEAGSAGLPGPGPGGSGYSGPGSAASSLVPSPTYSQTGRAPAMLKGLHFPGAQNAHFCRVVLKRSRHLLQPMLRHKVEGVRRLCAHPTMSVYITGAHDGSVTVREWGAENPVAVPRPSGTYAKVNRVRFNTQGNKFGVADNDGNLSLWQMTPSAHNGRPFYAMECHSKVCSDFVFVGSSSLLATAGLSADNKNVCLWDTLLPKRKAQVAGFCCHESGASALLYSSQHQLLISGGKRGNVCIFDVRRRQVRHRFSAHEAAIKCMALDPAEEYFVTGSDEGDIKVWGLTVRDAFFSFPAEHARGGFFKNAGHGVTQLHIDDEHRLYSCGADGSMKLRAVPHHRDTVVQSVY</sequence>
<dbReference type="Pfam" id="PF12234">
    <property type="entry name" value="Rav1p_C"/>
    <property type="match status" value="1"/>
</dbReference>
<feature type="region of interest" description="Disordered" evidence="2">
    <location>
        <begin position="2743"/>
        <end position="2778"/>
    </location>
</feature>
<dbReference type="FunFam" id="2.130.10.10:FF:000651">
    <property type="entry name" value="RaBConnectin related"/>
    <property type="match status" value="1"/>
</dbReference>
<dbReference type="InterPro" id="IPR001680">
    <property type="entry name" value="WD40_rpt"/>
</dbReference>
<feature type="compositionally biased region" description="Gly residues" evidence="2">
    <location>
        <begin position="2748"/>
        <end position="2761"/>
    </location>
</feature>
<protein>
    <submittedName>
        <fullName evidence="4">DmX-like protein 2</fullName>
    </submittedName>
</protein>
<feature type="compositionally biased region" description="Basic and acidic residues" evidence="2">
    <location>
        <begin position="413"/>
        <end position="427"/>
    </location>
</feature>